<dbReference type="OrthoDB" id="8902308at2"/>
<dbReference type="SUPFAM" id="SSF158682">
    <property type="entry name" value="TerB-like"/>
    <property type="match status" value="1"/>
</dbReference>
<dbReference type="InterPro" id="IPR029024">
    <property type="entry name" value="TerB-like"/>
</dbReference>
<feature type="domain" description="Co-chaperone DjlA N-terminal" evidence="1">
    <location>
        <begin position="44"/>
        <end position="118"/>
    </location>
</feature>
<evidence type="ECO:0000259" key="1">
    <source>
        <dbReference type="Pfam" id="PF05099"/>
    </source>
</evidence>
<dbReference type="Proteomes" id="UP000295293">
    <property type="component" value="Unassembled WGS sequence"/>
</dbReference>
<accession>A0A4R6Z736</accession>
<reference evidence="2 3" key="1">
    <citation type="submission" date="2019-03" db="EMBL/GenBank/DDBJ databases">
        <title>Genomic Encyclopedia of Type Strains, Phase IV (KMG-IV): sequencing the most valuable type-strain genomes for metagenomic binning, comparative biology and taxonomic classification.</title>
        <authorList>
            <person name="Goeker M."/>
        </authorList>
    </citation>
    <scope>NUCLEOTIDE SEQUENCE [LARGE SCALE GENOMIC DNA]</scope>
    <source>
        <strain evidence="2 3">DSM 21667</strain>
    </source>
</reference>
<organism evidence="2 3">
    <name type="scientific">Tahibacter aquaticus</name>
    <dbReference type="NCBI Taxonomy" id="520092"/>
    <lineage>
        <taxon>Bacteria</taxon>
        <taxon>Pseudomonadati</taxon>
        <taxon>Pseudomonadota</taxon>
        <taxon>Gammaproteobacteria</taxon>
        <taxon>Lysobacterales</taxon>
        <taxon>Rhodanobacteraceae</taxon>
        <taxon>Tahibacter</taxon>
    </lineage>
</organism>
<dbReference type="Gene3D" id="1.10.3680.10">
    <property type="entry name" value="TerB-like"/>
    <property type="match status" value="1"/>
</dbReference>
<dbReference type="AlphaFoldDB" id="A0A4R6Z736"/>
<evidence type="ECO:0000313" key="3">
    <source>
        <dbReference type="Proteomes" id="UP000295293"/>
    </source>
</evidence>
<dbReference type="EMBL" id="SNZH01000002">
    <property type="protein sequence ID" value="TDR47575.1"/>
    <property type="molecule type" value="Genomic_DNA"/>
</dbReference>
<keyword evidence="3" id="KW-1185">Reference proteome</keyword>
<gene>
    <name evidence="2" type="ORF">DFR29_102235</name>
</gene>
<comment type="caution">
    <text evidence="2">The sequence shown here is derived from an EMBL/GenBank/DDBJ whole genome shotgun (WGS) entry which is preliminary data.</text>
</comment>
<dbReference type="InterPro" id="IPR007791">
    <property type="entry name" value="DjlA_N"/>
</dbReference>
<evidence type="ECO:0000313" key="2">
    <source>
        <dbReference type="EMBL" id="TDR47575.1"/>
    </source>
</evidence>
<proteinExistence type="predicted"/>
<dbReference type="RefSeq" id="WP_133817291.1">
    <property type="nucleotide sequence ID" value="NZ_SNZH01000002.1"/>
</dbReference>
<protein>
    <submittedName>
        <fullName evidence="2">Tellurite resistance protein TerB</fullName>
    </submittedName>
</protein>
<name>A0A4R6Z736_9GAMM</name>
<dbReference type="Pfam" id="PF05099">
    <property type="entry name" value="TerB"/>
    <property type="match status" value="1"/>
</dbReference>
<sequence>MTTPTTLELHHLQAIVRAMHDVALTDGVHDAERVMLRGFYDTCQQEAAALASFDDLIAMPFDLAAIVDDFKQPGQKAALLHSCLLLAHADGSYSATERAKVLGFADALGVSAGELEQLEESVADHLLQQISRISNVEALQEVQKELNTP</sequence>